<dbReference type="EMBL" id="FQUK01000004">
    <property type="protein sequence ID" value="SHE39532.1"/>
    <property type="molecule type" value="Genomic_DNA"/>
</dbReference>
<proteinExistence type="predicted"/>
<dbReference type="RefSeq" id="WP_072754911.1">
    <property type="nucleotide sequence ID" value="NZ_FQUK01000004.1"/>
</dbReference>
<name>A0A1M4T4V5_9GAMM</name>
<dbReference type="STRING" id="213588.SAMN02745204_00351"/>
<organism evidence="3 4">
    <name type="scientific">Thermomonas hydrothermalis</name>
    <dbReference type="NCBI Taxonomy" id="213588"/>
    <lineage>
        <taxon>Bacteria</taxon>
        <taxon>Pseudomonadati</taxon>
        <taxon>Pseudomonadota</taxon>
        <taxon>Gammaproteobacteria</taxon>
        <taxon>Lysobacterales</taxon>
        <taxon>Lysobacteraceae</taxon>
        <taxon>Thermomonas</taxon>
    </lineage>
</organism>
<accession>A0A1M4T4V5</accession>
<evidence type="ECO:0000313" key="4">
    <source>
        <dbReference type="Proteomes" id="UP000242857"/>
    </source>
</evidence>
<evidence type="ECO:0000313" key="3">
    <source>
        <dbReference type="EMBL" id="SHE39532.1"/>
    </source>
</evidence>
<dbReference type="Proteomes" id="UP000242857">
    <property type="component" value="Unassembled WGS sequence"/>
</dbReference>
<dbReference type="InterPro" id="IPR044922">
    <property type="entry name" value="DUF2063_N_sf"/>
</dbReference>
<evidence type="ECO:0000259" key="2">
    <source>
        <dbReference type="Pfam" id="PF22106"/>
    </source>
</evidence>
<dbReference type="OrthoDB" id="4146344at2"/>
<keyword evidence="4" id="KW-1185">Reference proteome</keyword>
<dbReference type="Pfam" id="PF09836">
    <property type="entry name" value="DUF2063"/>
    <property type="match status" value="1"/>
</dbReference>
<protein>
    <submittedName>
        <fullName evidence="3">Uncharacterized protein</fullName>
    </submittedName>
</protein>
<dbReference type="Pfam" id="PF22106">
    <property type="entry name" value="NGO1945_C"/>
    <property type="match status" value="1"/>
</dbReference>
<gene>
    <name evidence="3" type="ORF">SAMN02745204_00351</name>
</gene>
<feature type="domain" description="NGO1945-like C-terminal" evidence="2">
    <location>
        <begin position="140"/>
        <end position="233"/>
    </location>
</feature>
<reference evidence="4" key="1">
    <citation type="submission" date="2016-11" db="EMBL/GenBank/DDBJ databases">
        <authorList>
            <person name="Varghese N."/>
            <person name="Submissions S."/>
        </authorList>
    </citation>
    <scope>NUCLEOTIDE SEQUENCE [LARGE SCALE GENOMIC DNA]</scope>
    <source>
        <strain evidence="4">DSM 14834</strain>
    </source>
</reference>
<evidence type="ECO:0000259" key="1">
    <source>
        <dbReference type="Pfam" id="PF09836"/>
    </source>
</evidence>
<dbReference type="InterPro" id="IPR018640">
    <property type="entry name" value="DUF2063"/>
</dbReference>
<dbReference type="AlphaFoldDB" id="A0A1M4T4V5"/>
<feature type="domain" description="Putative DNA-binding" evidence="1">
    <location>
        <begin position="9"/>
        <end position="92"/>
    </location>
</feature>
<dbReference type="Gene3D" id="3.90.930.50">
    <property type="match status" value="1"/>
</dbReference>
<sequence>MSTLEQHLRALAWHLRDPEAHPPPPGMAPRGLAIYRTLIVNNLDTLLTGTFPVIRRTLGDAGWQALLRRFLREHRSRTPLFPELSREFADYLAGYDDPAHPWLGELAHYEWAELGLQLLTADTPAHTPDADPLQARPLRSPLAWPLAYRWPVHRIGPDYQPDTAPDTPTLLLLHRQADGTVRFSLLSPLLYQLLALADGQRSGEQLLHRLAEDAGLAYDAAFRAEALPMLRQLYAHGVLIAAAATTGSGQTP</sequence>
<dbReference type="InterPro" id="IPR054098">
    <property type="entry name" value="NGO1945-like_C"/>
</dbReference>
<dbReference type="Gene3D" id="1.10.150.690">
    <property type="entry name" value="DUF2063"/>
    <property type="match status" value="1"/>
</dbReference>